<dbReference type="EMBL" id="AP014946">
    <property type="protein sequence ID" value="BAT60780.1"/>
    <property type="molecule type" value="Genomic_DNA"/>
</dbReference>
<dbReference type="CDD" id="cd08899">
    <property type="entry name" value="SRPBCC_CalC_Aha1-like_6"/>
    <property type="match status" value="1"/>
</dbReference>
<dbReference type="Pfam" id="PF08327">
    <property type="entry name" value="AHSA1"/>
    <property type="match status" value="1"/>
</dbReference>
<evidence type="ECO:0000256" key="1">
    <source>
        <dbReference type="ARBA" id="ARBA00006817"/>
    </source>
</evidence>
<feature type="domain" description="Activator of Hsp90 ATPase homologue 1/2-like C-terminal" evidence="2">
    <location>
        <begin position="26"/>
        <end position="150"/>
    </location>
</feature>
<name>A0A0S3PXU7_9BRAD</name>
<evidence type="ECO:0000313" key="4">
    <source>
        <dbReference type="Proteomes" id="UP000236884"/>
    </source>
</evidence>
<keyword evidence="4" id="KW-1185">Reference proteome</keyword>
<sequence length="174" mass="19651">MNTTRTPHGAVTGMDTLTIQRQLPGSIDRVWQYLTESDLRRQWLASGDMDMRVGGTVDFTWRNDDLMKNPGKRPEGASAEHSMECRITELDPPRKLSITWGSTGGVSFTLEPNGNGVLLTVVHHRVADKSILLKVSAGWHMHLDVLTARLNGEEPEPFWDGWQRLVKEYEQRVG</sequence>
<dbReference type="AlphaFoldDB" id="A0A0S3PXU7"/>
<accession>A0A0S3PXU7</accession>
<dbReference type="Gene3D" id="3.30.530.20">
    <property type="match status" value="1"/>
</dbReference>
<organism evidence="3 4">
    <name type="scientific">Variibacter gotjawalensis</name>
    <dbReference type="NCBI Taxonomy" id="1333996"/>
    <lineage>
        <taxon>Bacteria</taxon>
        <taxon>Pseudomonadati</taxon>
        <taxon>Pseudomonadota</taxon>
        <taxon>Alphaproteobacteria</taxon>
        <taxon>Hyphomicrobiales</taxon>
        <taxon>Nitrobacteraceae</taxon>
        <taxon>Variibacter</taxon>
    </lineage>
</organism>
<dbReference type="InterPro" id="IPR023393">
    <property type="entry name" value="START-like_dom_sf"/>
</dbReference>
<reference evidence="3 4" key="1">
    <citation type="submission" date="2015-08" db="EMBL/GenBank/DDBJ databases">
        <title>Investigation of the bacterial diversity of lava forest soil.</title>
        <authorList>
            <person name="Lee J.S."/>
        </authorList>
    </citation>
    <scope>NUCLEOTIDE SEQUENCE [LARGE SCALE GENOMIC DNA]</scope>
    <source>
        <strain evidence="3 4">GJW-30</strain>
    </source>
</reference>
<protein>
    <recommendedName>
        <fullName evidence="2">Activator of Hsp90 ATPase homologue 1/2-like C-terminal domain-containing protein</fullName>
    </recommendedName>
</protein>
<gene>
    <name evidence="3" type="ORF">GJW-30_1_03330</name>
</gene>
<dbReference type="SUPFAM" id="SSF55961">
    <property type="entry name" value="Bet v1-like"/>
    <property type="match status" value="1"/>
</dbReference>
<comment type="similarity">
    <text evidence="1">Belongs to the AHA1 family.</text>
</comment>
<dbReference type="KEGG" id="vgo:GJW-30_1_03330"/>
<dbReference type="OrthoDB" id="9800600at2"/>
<evidence type="ECO:0000313" key="3">
    <source>
        <dbReference type="EMBL" id="BAT60780.1"/>
    </source>
</evidence>
<dbReference type="Proteomes" id="UP000236884">
    <property type="component" value="Chromosome"/>
</dbReference>
<proteinExistence type="inferred from homology"/>
<dbReference type="InterPro" id="IPR013538">
    <property type="entry name" value="ASHA1/2-like_C"/>
</dbReference>
<dbReference type="RefSeq" id="WP_096357296.1">
    <property type="nucleotide sequence ID" value="NZ_AP014946.1"/>
</dbReference>
<evidence type="ECO:0000259" key="2">
    <source>
        <dbReference type="Pfam" id="PF08327"/>
    </source>
</evidence>